<feature type="compositionally biased region" description="Polar residues" evidence="6">
    <location>
        <begin position="542"/>
        <end position="568"/>
    </location>
</feature>
<feature type="domain" description="Kinesin motor" evidence="7">
    <location>
        <begin position="61"/>
        <end position="405"/>
    </location>
</feature>
<feature type="region of interest" description="Disordered" evidence="6">
    <location>
        <begin position="1218"/>
        <end position="1312"/>
    </location>
</feature>
<dbReference type="PROSITE" id="PS50067">
    <property type="entry name" value="KINESIN_MOTOR_2"/>
    <property type="match status" value="1"/>
</dbReference>
<keyword evidence="5" id="KW-0505">Motor protein</keyword>
<feature type="compositionally biased region" description="Polar residues" evidence="6">
    <location>
        <begin position="723"/>
        <end position="738"/>
    </location>
</feature>
<evidence type="ECO:0000256" key="4">
    <source>
        <dbReference type="ARBA" id="ARBA00023212"/>
    </source>
</evidence>
<gene>
    <name evidence="8" type="ORF">MAR_001176</name>
</gene>
<proteinExistence type="inferred from homology"/>
<feature type="compositionally biased region" description="Low complexity" evidence="6">
    <location>
        <begin position="448"/>
        <end position="461"/>
    </location>
</feature>
<name>A0ABY7FAY7_MYAAR</name>
<feature type="compositionally biased region" description="Basic residues" evidence="6">
    <location>
        <begin position="10"/>
        <end position="19"/>
    </location>
</feature>
<feature type="compositionally biased region" description="Low complexity" evidence="6">
    <location>
        <begin position="569"/>
        <end position="587"/>
    </location>
</feature>
<feature type="compositionally biased region" description="Low complexity" evidence="6">
    <location>
        <begin position="1412"/>
        <end position="1445"/>
    </location>
</feature>
<dbReference type="SMART" id="SM00129">
    <property type="entry name" value="KISc"/>
    <property type="match status" value="1"/>
</dbReference>
<protein>
    <submittedName>
        <fullName evidence="8">KI26A-like protein</fullName>
    </submittedName>
</protein>
<keyword evidence="3 5" id="KW-0067">ATP-binding</keyword>
<dbReference type="Gene3D" id="3.40.850.10">
    <property type="entry name" value="Kinesin motor domain"/>
    <property type="match status" value="1"/>
</dbReference>
<feature type="compositionally biased region" description="Polar residues" evidence="6">
    <location>
        <begin position="763"/>
        <end position="787"/>
    </location>
</feature>
<feature type="compositionally biased region" description="Low complexity" evidence="6">
    <location>
        <begin position="500"/>
        <end position="519"/>
    </location>
</feature>
<dbReference type="SUPFAM" id="SSF52540">
    <property type="entry name" value="P-loop containing nucleoside triphosphate hydrolases"/>
    <property type="match status" value="1"/>
</dbReference>
<feature type="compositionally biased region" description="Basic and acidic residues" evidence="6">
    <location>
        <begin position="1531"/>
        <end position="1540"/>
    </location>
</feature>
<feature type="region of interest" description="Disordered" evidence="6">
    <location>
        <begin position="812"/>
        <end position="896"/>
    </location>
</feature>
<keyword evidence="2 5" id="KW-0547">Nucleotide-binding</keyword>
<dbReference type="Pfam" id="PF00225">
    <property type="entry name" value="Kinesin"/>
    <property type="match status" value="1"/>
</dbReference>
<feature type="compositionally biased region" description="Low complexity" evidence="6">
    <location>
        <begin position="1332"/>
        <end position="1347"/>
    </location>
</feature>
<feature type="compositionally biased region" description="Polar residues" evidence="6">
    <location>
        <begin position="820"/>
        <end position="837"/>
    </location>
</feature>
<evidence type="ECO:0000256" key="2">
    <source>
        <dbReference type="ARBA" id="ARBA00022741"/>
    </source>
</evidence>
<comment type="subcellular location">
    <subcellularLocation>
        <location evidence="1">Cytoplasm</location>
        <location evidence="1">Cytoskeleton</location>
    </subcellularLocation>
</comment>
<feature type="region of interest" description="Disordered" evidence="6">
    <location>
        <begin position="1146"/>
        <end position="1169"/>
    </location>
</feature>
<feature type="compositionally biased region" description="Low complexity" evidence="6">
    <location>
        <begin position="415"/>
        <end position="428"/>
    </location>
</feature>
<evidence type="ECO:0000256" key="3">
    <source>
        <dbReference type="ARBA" id="ARBA00022840"/>
    </source>
</evidence>
<comment type="similarity">
    <text evidence="5">Belongs to the TRAFAC class myosin-kinesin ATPase superfamily. Kinesin family.</text>
</comment>
<dbReference type="PRINTS" id="PR00380">
    <property type="entry name" value="KINESINHEAVY"/>
</dbReference>
<feature type="compositionally biased region" description="Basic and acidic residues" evidence="6">
    <location>
        <begin position="476"/>
        <end position="486"/>
    </location>
</feature>
<feature type="region of interest" description="Disordered" evidence="6">
    <location>
        <begin position="409"/>
        <end position="648"/>
    </location>
</feature>
<dbReference type="Proteomes" id="UP001164746">
    <property type="component" value="Chromosome 11"/>
</dbReference>
<dbReference type="PANTHER" id="PTHR21608">
    <property type="entry name" value="KINESIN-LIKE PROTEIN CG14535"/>
    <property type="match status" value="1"/>
</dbReference>
<reference evidence="8" key="1">
    <citation type="submission" date="2022-11" db="EMBL/GenBank/DDBJ databases">
        <title>Centuries of genome instability and evolution in soft-shell clam transmissible cancer (bioRxiv).</title>
        <authorList>
            <person name="Hart S.F.M."/>
            <person name="Yonemitsu M.A."/>
            <person name="Giersch R.M."/>
            <person name="Beal B.F."/>
            <person name="Arriagada G."/>
            <person name="Davis B.W."/>
            <person name="Ostrander E.A."/>
            <person name="Goff S.P."/>
            <person name="Metzger M.J."/>
        </authorList>
    </citation>
    <scope>NUCLEOTIDE SEQUENCE</scope>
    <source>
        <strain evidence="8">MELC-2E11</strain>
        <tissue evidence="8">Siphon/mantle</tissue>
    </source>
</reference>
<feature type="compositionally biased region" description="Basic and acidic residues" evidence="6">
    <location>
        <begin position="1447"/>
        <end position="1466"/>
    </location>
</feature>
<evidence type="ECO:0000313" key="8">
    <source>
        <dbReference type="EMBL" id="WAR19338.1"/>
    </source>
</evidence>
<feature type="region of interest" description="Disordered" evidence="6">
    <location>
        <begin position="1496"/>
        <end position="1540"/>
    </location>
</feature>
<keyword evidence="4" id="KW-0963">Cytoplasm</keyword>
<evidence type="ECO:0000256" key="6">
    <source>
        <dbReference type="SAM" id="MobiDB-lite"/>
    </source>
</evidence>
<dbReference type="PANTHER" id="PTHR21608:SF7">
    <property type="entry name" value="KINESIN-LIKE PROTEIN CG14535"/>
    <property type="match status" value="1"/>
</dbReference>
<dbReference type="InterPro" id="IPR036961">
    <property type="entry name" value="Kinesin_motor_dom_sf"/>
</dbReference>
<feature type="region of interest" description="Disordered" evidence="6">
    <location>
        <begin position="1325"/>
        <end position="1466"/>
    </location>
</feature>
<feature type="compositionally biased region" description="Polar residues" evidence="6">
    <location>
        <begin position="697"/>
        <end position="707"/>
    </location>
</feature>
<feature type="region of interest" description="Disordered" evidence="6">
    <location>
        <begin position="1017"/>
        <end position="1042"/>
    </location>
</feature>
<keyword evidence="9" id="KW-1185">Reference proteome</keyword>
<feature type="compositionally biased region" description="Polar residues" evidence="6">
    <location>
        <begin position="588"/>
        <end position="599"/>
    </location>
</feature>
<dbReference type="InterPro" id="IPR001752">
    <property type="entry name" value="Kinesin_motor_dom"/>
</dbReference>
<feature type="compositionally biased region" description="Polar residues" evidence="6">
    <location>
        <begin position="1348"/>
        <end position="1360"/>
    </location>
</feature>
<feature type="region of interest" description="Disordered" evidence="6">
    <location>
        <begin position="695"/>
        <end position="788"/>
    </location>
</feature>
<organism evidence="8 9">
    <name type="scientific">Mya arenaria</name>
    <name type="common">Soft-shell clam</name>
    <dbReference type="NCBI Taxonomy" id="6604"/>
    <lineage>
        <taxon>Eukaryota</taxon>
        <taxon>Metazoa</taxon>
        <taxon>Spiralia</taxon>
        <taxon>Lophotrochozoa</taxon>
        <taxon>Mollusca</taxon>
        <taxon>Bivalvia</taxon>
        <taxon>Autobranchia</taxon>
        <taxon>Heteroconchia</taxon>
        <taxon>Euheterodonta</taxon>
        <taxon>Imparidentia</taxon>
        <taxon>Neoheterodontei</taxon>
        <taxon>Myida</taxon>
        <taxon>Myoidea</taxon>
        <taxon>Myidae</taxon>
        <taxon>Mya</taxon>
    </lineage>
</organism>
<evidence type="ECO:0000256" key="1">
    <source>
        <dbReference type="ARBA" id="ARBA00004245"/>
    </source>
</evidence>
<feature type="compositionally biased region" description="Polar residues" evidence="6">
    <location>
        <begin position="1152"/>
        <end position="1161"/>
    </location>
</feature>
<feature type="compositionally biased region" description="Low complexity" evidence="6">
    <location>
        <begin position="1233"/>
        <end position="1264"/>
    </location>
</feature>
<sequence length="1540" mass="167895">MSLNRAAQKLSHKKKKRHHQPEPELPTFPTKFSEIIRLSAPPCPPCLLRNSSRGQSSGMGKVKVILRVVSTNHHGDHAASFLNIDTRNKQVTVYDPAGSGYATSIAHRKAAMAPKMFAFDGVYSPDDSLTEVCSGSLAEIIQGVVSGADGCVFTYGYSKLGKTYTMVGEDSSTSTLGLIPTAIAWLFKIINDQKDQTGARFSVRVSAVEVSGKQEVLKDLLAEVAQGTESGVGTAPGVYLREDPISGTQLENQSELRAPTAEKAAFYLDAALNARTKSEEESRSSHLLFTLHVYQYRIEKENKAGLPGVAGGRSRLHLIDLGSASKSKDPNNVALSLSALGNVIMALVNGQRHVPHRDSKVAQLLRDSLGNITCRTCMIAHVSQEVPHYNESLQVVQLAARIHRMRRRKIRGQFSGTSSDDSSTDGSSIRSGHRPYRGFRMGTLHEGSSLSDPDYTSSSESCNTVIYLGNNPHQTLSDRELTDNESVRSVPRTNPRLPRRASGSRSSGDEGSNSDSGRSLYRSRESLTRVRTAITSPVRDVSVTSSGSRHTTPVRSLSRGSTPVQDTLSSDINSQSSCSPPSVVSFSLPQKSGARTKTTPAKEASNPYASVNIVDKAQSRTGARPKRSSSSPGKEGEQWIDGPGAAIYPEKKMNKGEQWIDGPPAFLHKQEQKANKSGTKMSSEEMWVDGPPEMLAENQTDENQNRTPKVVMHTSSKKAHVRSLSSSPKHQSPMNSPALQHKVEPGSPRSAWPLPDIKERPESQISVESTLSNLAQPADSRPNSMVTNVGDVDDVAKAEHVKPFVKDWIERHGLPEMENQGDQSNTLPSTIESTSGTYRKAKPNDSRTKKLLVPSSSTPKQSPHHSPRQSPCTQRKTKSSTPKITKPSFPAPNITSKRVTDWLKSVEMDQSEETLYMEGIVGQSLAEKSVKSDHPGLNSSQDISMCSSVYPDTTLSDSRAQECVDVDISQSRSGDYSNECVVADMSFDSSADTATSGQNRDSIYEMQMDEQLENGLENMSRKGDDDDDSFSNASCAKDSEMDTNEPFAECLNSEMKKSETIQSIKTLVGDTVESVGVENDDAYSLKVCNNNLESEMDPITQLLSRKPDGASNPNLMSETYIEKTNISALREEFLIVNAISSQSPDMAKRSHFLSSKTSSYRQGEGDGRMDQFQEQCDVISSLPQKPCSKCGYSQQNSKPIAKMCKDCQKMVAASIKTSHNGATKKDKDKSKYSAHNSSSSNPPTPSLTKSSKSKSQSPSHSKLPVFSKNLQVSSKDSKSSRKKEKESKKLSFLSRMPSKSHDSDSGNDSGIVAVDKTLLSPYATVTKPRTVSHSSSGHGSDNSSTMSTDLISKQGSSCQSDKVHGGTSSGYESMLRDSEGSGSTTINEDSAEESSGDKKKATKKKKLPNSCRSRSAPGRSSESPESSSRKSSPSSKNSSLSPTSRAWQEKHGKSQEDGPVEIKDYDADDVKRMTRYRMEEETLRKNKDKMKELMNTNGKQQEIPPKGKDTYIVDPSEEDASEGLRIASFGYHRDDDQEDV</sequence>
<dbReference type="InterPro" id="IPR027640">
    <property type="entry name" value="Kinesin-like_fam"/>
</dbReference>
<dbReference type="EMBL" id="CP111022">
    <property type="protein sequence ID" value="WAR19338.1"/>
    <property type="molecule type" value="Genomic_DNA"/>
</dbReference>
<evidence type="ECO:0000259" key="7">
    <source>
        <dbReference type="PROSITE" id="PS50067"/>
    </source>
</evidence>
<evidence type="ECO:0000256" key="5">
    <source>
        <dbReference type="PROSITE-ProRule" id="PRU00283"/>
    </source>
</evidence>
<accession>A0ABY7FAY7</accession>
<feature type="compositionally biased region" description="Low complexity" evidence="6">
    <location>
        <begin position="879"/>
        <end position="888"/>
    </location>
</feature>
<evidence type="ECO:0000313" key="9">
    <source>
        <dbReference type="Proteomes" id="UP001164746"/>
    </source>
</evidence>
<dbReference type="InterPro" id="IPR027417">
    <property type="entry name" value="P-loop_NTPase"/>
</dbReference>
<feature type="region of interest" description="Disordered" evidence="6">
    <location>
        <begin position="1"/>
        <end position="27"/>
    </location>
</feature>
<feature type="binding site" evidence="5">
    <location>
        <begin position="156"/>
        <end position="163"/>
    </location>
    <ligand>
        <name>ATP</name>
        <dbReference type="ChEBI" id="CHEBI:30616"/>
    </ligand>
</feature>
<keyword evidence="4" id="KW-0206">Cytoskeleton</keyword>
<feature type="compositionally biased region" description="Basic and acidic residues" evidence="6">
    <location>
        <begin position="1275"/>
        <end position="1289"/>
    </location>
</feature>